<dbReference type="Gene3D" id="3.40.50.300">
    <property type="entry name" value="P-loop containing nucleotide triphosphate hydrolases"/>
    <property type="match status" value="1"/>
</dbReference>
<dbReference type="InterPro" id="IPR027417">
    <property type="entry name" value="P-loop_NTPase"/>
</dbReference>
<evidence type="ECO:0000313" key="5">
    <source>
        <dbReference type="Proteomes" id="UP001519363"/>
    </source>
</evidence>
<dbReference type="SMART" id="SM01043">
    <property type="entry name" value="BTAD"/>
    <property type="match status" value="1"/>
</dbReference>
<comment type="caution">
    <text evidence="4">The sequence shown here is derived from an EMBL/GenBank/DDBJ whole genome shotgun (WGS) entry which is preliminary data.</text>
</comment>
<name>A0ABS5ARM2_9PSEU</name>
<organism evidence="4 5">
    <name type="scientific">Crossiella equi</name>
    <dbReference type="NCBI Taxonomy" id="130796"/>
    <lineage>
        <taxon>Bacteria</taxon>
        <taxon>Bacillati</taxon>
        <taxon>Actinomycetota</taxon>
        <taxon>Actinomycetes</taxon>
        <taxon>Pseudonocardiales</taxon>
        <taxon>Pseudonocardiaceae</taxon>
        <taxon>Crossiella</taxon>
    </lineage>
</organism>
<dbReference type="SUPFAM" id="SSF48452">
    <property type="entry name" value="TPR-like"/>
    <property type="match status" value="1"/>
</dbReference>
<dbReference type="Pfam" id="PF03704">
    <property type="entry name" value="BTAD"/>
    <property type="match status" value="1"/>
</dbReference>
<keyword evidence="2" id="KW-0067">ATP-binding</keyword>
<dbReference type="SUPFAM" id="SSF52540">
    <property type="entry name" value="P-loop containing nucleoside triphosphate hydrolases"/>
    <property type="match status" value="1"/>
</dbReference>
<feature type="domain" description="Bacterial transcriptional activator" evidence="3">
    <location>
        <begin position="2"/>
        <end position="95"/>
    </location>
</feature>
<proteinExistence type="predicted"/>
<accession>A0ABS5ARM2</accession>
<dbReference type="EMBL" id="JAGIOO010000001">
    <property type="protein sequence ID" value="MBP2479206.1"/>
    <property type="molecule type" value="Genomic_DNA"/>
</dbReference>
<gene>
    <name evidence="4" type="ORF">JOF53_008078</name>
</gene>
<evidence type="ECO:0000259" key="3">
    <source>
        <dbReference type="SMART" id="SM01043"/>
    </source>
</evidence>
<reference evidence="4 5" key="1">
    <citation type="submission" date="2021-03" db="EMBL/GenBank/DDBJ databases">
        <title>Sequencing the genomes of 1000 actinobacteria strains.</title>
        <authorList>
            <person name="Klenk H.-P."/>
        </authorList>
    </citation>
    <scope>NUCLEOTIDE SEQUENCE [LARGE SCALE GENOMIC DNA]</scope>
    <source>
        <strain evidence="4 5">DSM 44580</strain>
    </source>
</reference>
<protein>
    <submittedName>
        <fullName evidence="4">Tetratricopeptide (TPR) repeat protein</fullName>
    </submittedName>
</protein>
<evidence type="ECO:0000256" key="1">
    <source>
        <dbReference type="ARBA" id="ARBA00022741"/>
    </source>
</evidence>
<evidence type="ECO:0000256" key="2">
    <source>
        <dbReference type="ARBA" id="ARBA00022840"/>
    </source>
</evidence>
<dbReference type="PANTHER" id="PTHR16305">
    <property type="entry name" value="TESTICULAR SOLUBLE ADENYLYL CYCLASE"/>
    <property type="match status" value="1"/>
</dbReference>
<dbReference type="Pfam" id="PF13191">
    <property type="entry name" value="AAA_16"/>
    <property type="match status" value="1"/>
</dbReference>
<dbReference type="InterPro" id="IPR011990">
    <property type="entry name" value="TPR-like_helical_dom_sf"/>
</dbReference>
<keyword evidence="1" id="KW-0547">Nucleotide-binding</keyword>
<dbReference type="PANTHER" id="PTHR16305:SF35">
    <property type="entry name" value="TRANSCRIPTIONAL ACTIVATOR DOMAIN"/>
    <property type="match status" value="1"/>
</dbReference>
<dbReference type="Gene3D" id="1.25.40.10">
    <property type="entry name" value="Tetratricopeptide repeat domain"/>
    <property type="match status" value="1"/>
</dbReference>
<dbReference type="InterPro" id="IPR041664">
    <property type="entry name" value="AAA_16"/>
</dbReference>
<sequence>MVAAPVFAALDREFLDACTAAAALALALRQPDRVLRPLRLAASMAPLHEPAQAALVSALAATGQHAEALRVFREVCARLAEELGIGPGPALCAARPSGPVEASSGFVGRAEELAVLCRVLAGGTGLVLVEGEAGAGKTRLLEELAAHAGQQEVLVLWGRSVEDGGAPSLWPWTQVLRAALAALPAAARARRLAEEVGRVLGPAGGAPAGAGAQFRLFEQVVAVLAEVAARRPVLLLLDDLHWADRTSLRLFAHLATRVPRGGVVVGALRDRVPQPGADLTGALAAAGRVPGHRRLRLGPLGPAEVAGILHAELGASPDPETVRAVHARTSGNPFFVRELARLLPGSPGAVPATVQDVVLSRLAGLAGECTGLLRVAALIGREVDLGLLARAAGVDLPVCLDLLDPLTERHLVEPVPGDPSSVRFAHDLVREAVTTTTSPATALRTHLRIADALTASDLTAEALAHHLWSAGALAAPERTTRALVRAGKHAADTLSFENAERHLRRAVELARTAGLMTLELAALTELNTVLGMQTGYGEAALEPLARAEHLARGLGRELAAAEFLLSRWTAATACARLDLSGQLAHRLLQHGESSPDPLIRAYGHHAWGTHQRDLGNLGEAHRHLSRCAWPEEATSPGTPQLRHDMRLFHTLMLAEVTALRDEVGAARELLAVQEWTTGENTYSRVLWATFTASIAAAVGDPAWALRMAEQGLAVAADLSFVLFGPLLRLHRCWALAVSGQDPAGAAEQAHHIVSVELDPPRPGAATWYGLLAEMRLAAGQHTEAAAALDRAESFLDVHGQRHPEWLLVLLRARLARATGAPAAAVRAAADRARVLSEERGALLFARRAEELR</sequence>
<keyword evidence="5" id="KW-1185">Reference proteome</keyword>
<evidence type="ECO:0000313" key="4">
    <source>
        <dbReference type="EMBL" id="MBP2479206.1"/>
    </source>
</evidence>
<dbReference type="Proteomes" id="UP001519363">
    <property type="component" value="Unassembled WGS sequence"/>
</dbReference>
<dbReference type="InterPro" id="IPR005158">
    <property type="entry name" value="BTAD"/>
</dbReference>